<name>A0A0A2G5U2_9PORP</name>
<dbReference type="EMBL" id="JQZW01000009">
    <property type="protein sequence ID" value="KGN97745.1"/>
    <property type="molecule type" value="Genomic_DNA"/>
</dbReference>
<protein>
    <submittedName>
        <fullName evidence="1">Uncharacterized protein</fullName>
    </submittedName>
</protein>
<gene>
    <name evidence="1" type="ORF">HQ36_05610</name>
</gene>
<comment type="caution">
    <text evidence="1">The sequence shown here is derived from an EMBL/GenBank/DDBJ whole genome shotgun (WGS) entry which is preliminary data.</text>
</comment>
<dbReference type="AlphaFoldDB" id="A0A0A2G5U2"/>
<sequence>MMIFFLVTVLIVGVALLLLGVRIFFVRGGTFPNTHIESSQALQRKGIGCANKQLEEETHRCNLFDRINE</sequence>
<dbReference type="RefSeq" id="WP_025843330.1">
    <property type="nucleotide sequence ID" value="NZ_JQZW01000009.1"/>
</dbReference>
<proteinExistence type="predicted"/>
<dbReference type="Proteomes" id="UP000030134">
    <property type="component" value="Unassembled WGS sequence"/>
</dbReference>
<accession>A0A0A2G5U2</accession>
<organism evidence="1 2">
    <name type="scientific">Porphyromonas gingivicanis</name>
    <dbReference type="NCBI Taxonomy" id="266762"/>
    <lineage>
        <taxon>Bacteria</taxon>
        <taxon>Pseudomonadati</taxon>
        <taxon>Bacteroidota</taxon>
        <taxon>Bacteroidia</taxon>
        <taxon>Bacteroidales</taxon>
        <taxon>Porphyromonadaceae</taxon>
        <taxon>Porphyromonas</taxon>
    </lineage>
</organism>
<keyword evidence="2" id="KW-1185">Reference proteome</keyword>
<dbReference type="eggNOG" id="ENOG5033C80">
    <property type="taxonomic scope" value="Bacteria"/>
</dbReference>
<reference evidence="1 2" key="1">
    <citation type="submission" date="2014-08" db="EMBL/GenBank/DDBJ databases">
        <title>Porphyromonas gingivicanis strain:COT-022_OH1391 Genome sequencing.</title>
        <authorList>
            <person name="Wallis C."/>
            <person name="Deusch O."/>
            <person name="O'Flynn C."/>
            <person name="Davis I."/>
            <person name="Jospin G."/>
            <person name="Darling A.E."/>
            <person name="Coil D.A."/>
            <person name="Alexiev A."/>
            <person name="Horsfall A."/>
            <person name="Kirkwood N."/>
            <person name="Harris S."/>
            <person name="Eisen J.A."/>
        </authorList>
    </citation>
    <scope>NUCLEOTIDE SEQUENCE [LARGE SCALE GENOMIC DNA]</scope>
    <source>
        <strain evidence="2">COT-022 OH1391</strain>
    </source>
</reference>
<dbReference type="OrthoDB" id="1123156at2"/>
<evidence type="ECO:0000313" key="2">
    <source>
        <dbReference type="Proteomes" id="UP000030134"/>
    </source>
</evidence>
<evidence type="ECO:0000313" key="1">
    <source>
        <dbReference type="EMBL" id="KGN97745.1"/>
    </source>
</evidence>